<keyword evidence="2" id="KW-1185">Reference proteome</keyword>
<dbReference type="RefSeq" id="WP_130024186.1">
    <property type="nucleotide sequence ID" value="NZ_SEWF01000082.1"/>
</dbReference>
<dbReference type="Pfam" id="PF14375">
    <property type="entry name" value="Cys_rich_CWC"/>
    <property type="match status" value="1"/>
</dbReference>
<organism evidence="1 2">
    <name type="scientific">Emticicia agri</name>
    <dbReference type="NCBI Taxonomy" id="2492393"/>
    <lineage>
        <taxon>Bacteria</taxon>
        <taxon>Pseudomonadati</taxon>
        <taxon>Bacteroidota</taxon>
        <taxon>Cytophagia</taxon>
        <taxon>Cytophagales</taxon>
        <taxon>Leadbetterellaceae</taxon>
        <taxon>Emticicia</taxon>
    </lineage>
</organism>
<comment type="caution">
    <text evidence="1">The sequence shown here is derived from an EMBL/GenBank/DDBJ whole genome shotgun (WGS) entry which is preliminary data.</text>
</comment>
<reference evidence="1 2" key="1">
    <citation type="submission" date="2019-02" db="EMBL/GenBank/DDBJ databases">
        <title>Bacterial novel species Emticicia sp. 17J42-9 isolated from soil.</title>
        <authorList>
            <person name="Jung H.-Y."/>
        </authorList>
    </citation>
    <scope>NUCLEOTIDE SEQUENCE [LARGE SCALE GENOMIC DNA]</scope>
    <source>
        <strain evidence="1 2">17J42-9</strain>
    </source>
</reference>
<name>A0A4Q5LT67_9BACT</name>
<dbReference type="EMBL" id="SEWF01000082">
    <property type="protein sequence ID" value="RYU92619.1"/>
    <property type="molecule type" value="Genomic_DNA"/>
</dbReference>
<dbReference type="OrthoDB" id="9800168at2"/>
<sequence length="74" mass="8352">MPEQVPTHSPDICPRCHQSFVCKAHEIGVCQCSAISLTKEQTAFINQHYDTCLCINCLKALQQTYQQQIITLAE</sequence>
<evidence type="ECO:0000313" key="1">
    <source>
        <dbReference type="EMBL" id="RYU92619.1"/>
    </source>
</evidence>
<dbReference type="Proteomes" id="UP000293162">
    <property type="component" value="Unassembled WGS sequence"/>
</dbReference>
<gene>
    <name evidence="1" type="ORF">EWM59_26190</name>
</gene>
<accession>A0A4Q5LT67</accession>
<evidence type="ECO:0008006" key="3">
    <source>
        <dbReference type="Google" id="ProtNLM"/>
    </source>
</evidence>
<protein>
    <recommendedName>
        <fullName evidence="3">Cysteine-rich CWC family protein</fullName>
    </recommendedName>
</protein>
<dbReference type="InterPro" id="IPR032720">
    <property type="entry name" value="Cys_rich_CWC"/>
</dbReference>
<evidence type="ECO:0000313" key="2">
    <source>
        <dbReference type="Proteomes" id="UP000293162"/>
    </source>
</evidence>
<dbReference type="AlphaFoldDB" id="A0A4Q5LT67"/>
<proteinExistence type="predicted"/>